<dbReference type="Pfam" id="PF05378">
    <property type="entry name" value="Hydant_A_N"/>
    <property type="match status" value="1"/>
</dbReference>
<dbReference type="Proteomes" id="UP000185494">
    <property type="component" value="Chromosome 2"/>
</dbReference>
<evidence type="ECO:0000313" key="5">
    <source>
        <dbReference type="Proteomes" id="UP000185494"/>
    </source>
</evidence>
<dbReference type="Pfam" id="PF01968">
    <property type="entry name" value="Hydantoinase_A"/>
    <property type="match status" value="1"/>
</dbReference>
<dbReference type="GO" id="GO:0005829">
    <property type="term" value="C:cytosol"/>
    <property type="evidence" value="ECO:0007669"/>
    <property type="project" value="TreeGrafter"/>
</dbReference>
<dbReference type="GO" id="GO:0006749">
    <property type="term" value="P:glutathione metabolic process"/>
    <property type="evidence" value="ECO:0007669"/>
    <property type="project" value="TreeGrafter"/>
</dbReference>
<protein>
    <submittedName>
        <fullName evidence="4">Hydantoinase</fullName>
    </submittedName>
</protein>
<feature type="domain" description="Hydantoinase A/oxoprolinase" evidence="1">
    <location>
        <begin position="202"/>
        <end position="488"/>
    </location>
</feature>
<dbReference type="GO" id="GO:0017168">
    <property type="term" value="F:5-oxoprolinase (ATP-hydrolyzing) activity"/>
    <property type="evidence" value="ECO:0007669"/>
    <property type="project" value="TreeGrafter"/>
</dbReference>
<proteinExistence type="predicted"/>
<sequence length="678" mass="69985">MPVLVGVDIGGTFADFVALDPGDGRMATLKVLTTPDNPGQDVAAGLRRLAEEGMDLGAVERFVHGTTVGVNTIIQRRGARLALFTTAGFTDMLELARLRMADPYSLFCERPAPLIPREHVFGIGERMSADGRPLHVPAEDEVAAALKAARRIGCDGVVVSFLHAWRNPAHEEQVAGLIARLEPGMTVFRGSEVWPAIREYERTTTAVLNAYVHPRISRYLDRVAGELSEAGIPAPLLLTTSAGGTMTATAGRRDCVGMLLSGTASGVVGAGVVAKAAGEAAVLTLDIGGTSADIALLEDGRPSFATGHAIGEFPLAITTVAVTSSGQGGGSMVSVDAQGVLQVGPESAGSTPGPACFGRGGTRMTVTDAALLCGILGHGALGFGAIAPDAALAGEVARPLAERLGLDVATLSEGVLSVAISGMLVPIEQLLARAGMHASELTLMPFGGAGPMLGALTAEAAGIARVLVPAAPGTLCALGALAAAIRRDTMRTVLLPLEDASWPEMRAMLEELSAEASAAVEGMAGPGETTVIRAADLRYRGQSFELTVPLEAGTDAAGLARLFHAAHEKNFGHAEEAAPVQVVSLRASASRAAPPIAMPRAEAVPHAAPPQGRTRLFIGGQWREAALFERDGLDPGAAFQGPAIVTQADSTILVPPGWRAEADGWRNIVMHRDAREQG</sequence>
<evidence type="ECO:0000313" key="4">
    <source>
        <dbReference type="EMBL" id="APT59662.1"/>
    </source>
</evidence>
<name>A0A1L7ALL1_9PROT</name>
<organism evidence="4 5">
    <name type="scientific">Roseomonas gilardii</name>
    <dbReference type="NCBI Taxonomy" id="257708"/>
    <lineage>
        <taxon>Bacteria</taxon>
        <taxon>Pseudomonadati</taxon>
        <taxon>Pseudomonadota</taxon>
        <taxon>Alphaproteobacteria</taxon>
        <taxon>Acetobacterales</taxon>
        <taxon>Roseomonadaceae</taxon>
        <taxon>Roseomonas</taxon>
    </lineage>
</organism>
<dbReference type="EMBL" id="CP015584">
    <property type="protein sequence ID" value="APT59662.1"/>
    <property type="molecule type" value="Genomic_DNA"/>
</dbReference>
<dbReference type="PANTHER" id="PTHR11365">
    <property type="entry name" value="5-OXOPROLINASE RELATED"/>
    <property type="match status" value="1"/>
</dbReference>
<dbReference type="InterPro" id="IPR002821">
    <property type="entry name" value="Hydantoinase_A"/>
</dbReference>
<dbReference type="RefSeq" id="WP_075800372.1">
    <property type="nucleotide sequence ID" value="NZ_CP015584.1"/>
</dbReference>
<dbReference type="eggNOG" id="COG0145">
    <property type="taxonomic scope" value="Bacteria"/>
</dbReference>
<evidence type="ECO:0000259" key="1">
    <source>
        <dbReference type="Pfam" id="PF01968"/>
    </source>
</evidence>
<evidence type="ECO:0000259" key="3">
    <source>
        <dbReference type="Pfam" id="PF19278"/>
    </source>
</evidence>
<dbReference type="InterPro" id="IPR008040">
    <property type="entry name" value="Hydant_A_N"/>
</dbReference>
<reference evidence="4 5" key="1">
    <citation type="submission" date="2016-05" db="EMBL/GenBank/DDBJ databases">
        <title>Complete Genome and Methylome Analysis of Psychrotrophic Bacterial Isolates from Antarctic Lake Untersee.</title>
        <authorList>
            <person name="Fomenkov A."/>
            <person name="Akimov V.N."/>
            <person name="Vasilyeva L.V."/>
            <person name="Andersen D."/>
            <person name="Vincze T."/>
            <person name="Roberts R.J."/>
        </authorList>
    </citation>
    <scope>NUCLEOTIDE SEQUENCE [LARGE SCALE GENOMIC DNA]</scope>
    <source>
        <strain evidence="4 5">U14-5</strain>
    </source>
</reference>
<dbReference type="Pfam" id="PF19278">
    <property type="entry name" value="Hydant_A_C"/>
    <property type="match status" value="1"/>
</dbReference>
<dbReference type="PANTHER" id="PTHR11365:SF23">
    <property type="entry name" value="HYPOTHETICAL 5-OXOPROLINASE (EUROFUNG)-RELATED"/>
    <property type="match status" value="1"/>
</dbReference>
<evidence type="ECO:0000259" key="2">
    <source>
        <dbReference type="Pfam" id="PF05378"/>
    </source>
</evidence>
<accession>A0A1L7ALL1</accession>
<feature type="domain" description="Acetophenone carboxylase-like C-terminal" evidence="3">
    <location>
        <begin position="528"/>
        <end position="667"/>
    </location>
</feature>
<dbReference type="InterPro" id="IPR045079">
    <property type="entry name" value="Oxoprolinase-like"/>
</dbReference>
<dbReference type="KEGG" id="rgi:RGI145_20240"/>
<dbReference type="STRING" id="257708.RGI145_20240"/>
<feature type="domain" description="Hydantoinase/oxoprolinase N-terminal" evidence="2">
    <location>
        <begin position="5"/>
        <end position="179"/>
    </location>
</feature>
<dbReference type="InterPro" id="IPR049517">
    <property type="entry name" value="ACX-like_C"/>
</dbReference>
<dbReference type="AlphaFoldDB" id="A0A1L7ALL1"/>
<gene>
    <name evidence="4" type="ORF">RGI145_20240</name>
</gene>